<feature type="transmembrane region" description="Helical" evidence="2">
    <location>
        <begin position="274"/>
        <end position="294"/>
    </location>
</feature>
<feature type="compositionally biased region" description="Polar residues" evidence="1">
    <location>
        <begin position="425"/>
        <end position="435"/>
    </location>
</feature>
<feature type="compositionally biased region" description="Basic and acidic residues" evidence="1">
    <location>
        <begin position="440"/>
        <end position="449"/>
    </location>
</feature>
<keyword evidence="2" id="KW-1133">Transmembrane helix</keyword>
<evidence type="ECO:0000256" key="2">
    <source>
        <dbReference type="SAM" id="Phobius"/>
    </source>
</evidence>
<keyword evidence="2" id="KW-0812">Transmembrane</keyword>
<dbReference type="RefSeq" id="WP_213499149.1">
    <property type="nucleotide sequence ID" value="NZ_CP074694.1"/>
</dbReference>
<accession>A0A8E6EWV2</accession>
<dbReference type="Proteomes" id="UP000676194">
    <property type="component" value="Chromosome"/>
</dbReference>
<protein>
    <recommendedName>
        <fullName evidence="5">DUF4129 domain-containing protein</fullName>
    </recommendedName>
</protein>
<feature type="transmembrane region" description="Helical" evidence="2">
    <location>
        <begin position="20"/>
        <end position="42"/>
    </location>
</feature>
<feature type="compositionally biased region" description="Basic and acidic residues" evidence="1">
    <location>
        <begin position="354"/>
        <end position="370"/>
    </location>
</feature>
<dbReference type="AlphaFoldDB" id="A0A8E6EWV2"/>
<feature type="transmembrane region" description="Helical" evidence="2">
    <location>
        <begin position="54"/>
        <end position="75"/>
    </location>
</feature>
<sequence length="632" mass="69741">MRPFPKPAATEETGPGVADYVVTALSPMLIMGVVGSLVFFLAEIFYAGKYESNLLYTLFFFVFGIVLVCRISIVVDPARSTMYGLALSGASLVALIAYVKYPPDTLAGKLSILINCGLLLIVWWTSHKLVRDCTHIDERRESADRGLLSAVGFEGKKLHEEEEEPVEPEPGHDNPYTPSLSWWERYQEYRKRKESKPHTPGTTIIYFAMAALPIFGLGQSLIPPGEGARRSFVFQLAAVYVACSLGLLLTTSFLGVRRYIRQRDLTMPKAMTGIWLGIGAVLIAGFIVVSAILPRPYSETPLVKLDFLNSTERNASKNAVRRSGDAGKGEGRTGEQTKAGDGSATAKKGNPGGKGEKGESKEGSGDKEGKSGNSRGDQNKGNQNQSDDSKDQKNGPNAAKKGEQGQPNPGEKGQQTRNEQKGSKDQNSNEQQKTTQNRDSNQDRDRDSFEQFQQNQLGKVFQNIAAFLKWIVFAVVLLIVLFIIAYFVLKNIAPFTKWAQSLLARIQGFLDRLFGRGAAKSIEKERPVEEPKITFAQFSNPFEDGSARSRSTETLIRYTFSAMEAWASDREAARSVDETPLEFAGRIQNQFPDLDPQALRLAVLIARLEYAQGNLPTNSKDALKNIWAQMVS</sequence>
<name>A0A8E6EWV2_9BACT</name>
<feature type="region of interest" description="Disordered" evidence="1">
    <location>
        <begin position="158"/>
        <end position="178"/>
    </location>
</feature>
<evidence type="ECO:0000313" key="4">
    <source>
        <dbReference type="Proteomes" id="UP000676194"/>
    </source>
</evidence>
<keyword evidence="2" id="KW-0472">Membrane</keyword>
<evidence type="ECO:0008006" key="5">
    <source>
        <dbReference type="Google" id="ProtNLM"/>
    </source>
</evidence>
<keyword evidence="4" id="KW-1185">Reference proteome</keyword>
<evidence type="ECO:0000256" key="1">
    <source>
        <dbReference type="SAM" id="MobiDB-lite"/>
    </source>
</evidence>
<dbReference type="EMBL" id="CP074694">
    <property type="protein sequence ID" value="QVL34177.1"/>
    <property type="molecule type" value="Genomic_DNA"/>
</dbReference>
<feature type="transmembrane region" description="Helical" evidence="2">
    <location>
        <begin position="106"/>
        <end position="124"/>
    </location>
</feature>
<feature type="transmembrane region" description="Helical" evidence="2">
    <location>
        <begin position="234"/>
        <end position="254"/>
    </location>
</feature>
<proteinExistence type="predicted"/>
<feature type="compositionally biased region" description="Polar residues" evidence="1">
    <location>
        <begin position="375"/>
        <end position="386"/>
    </location>
</feature>
<feature type="transmembrane region" description="Helical" evidence="2">
    <location>
        <begin position="467"/>
        <end position="489"/>
    </location>
</feature>
<feature type="transmembrane region" description="Helical" evidence="2">
    <location>
        <begin position="204"/>
        <end position="222"/>
    </location>
</feature>
<organism evidence="3 4">
    <name type="scientific">Telmatocola sphagniphila</name>
    <dbReference type="NCBI Taxonomy" id="1123043"/>
    <lineage>
        <taxon>Bacteria</taxon>
        <taxon>Pseudomonadati</taxon>
        <taxon>Planctomycetota</taxon>
        <taxon>Planctomycetia</taxon>
        <taxon>Gemmatales</taxon>
        <taxon>Gemmataceae</taxon>
    </lineage>
</organism>
<reference evidence="3" key="1">
    <citation type="submission" date="2021-05" db="EMBL/GenBank/DDBJ databases">
        <title>Complete genome sequence of the cellulolytic planctomycete Telmatocola sphagniphila SP2T and characterization of the first cellulase from planctomycetes.</title>
        <authorList>
            <person name="Rakitin A.L."/>
            <person name="Beletsky A.V."/>
            <person name="Naumoff D.G."/>
            <person name="Kulichevskaya I.S."/>
            <person name="Mardanov A.V."/>
            <person name="Ravin N.V."/>
            <person name="Dedysh S.N."/>
        </authorList>
    </citation>
    <scope>NUCLEOTIDE SEQUENCE</scope>
    <source>
        <strain evidence="3">SP2T</strain>
    </source>
</reference>
<feature type="region of interest" description="Disordered" evidence="1">
    <location>
        <begin position="316"/>
        <end position="449"/>
    </location>
</feature>
<gene>
    <name evidence="3" type="ORF">KIH39_09795</name>
</gene>
<dbReference type="KEGG" id="tsph:KIH39_09795"/>
<feature type="compositionally biased region" description="Basic and acidic residues" evidence="1">
    <location>
        <begin position="322"/>
        <end position="335"/>
    </location>
</feature>
<evidence type="ECO:0000313" key="3">
    <source>
        <dbReference type="EMBL" id="QVL34177.1"/>
    </source>
</evidence>